<evidence type="ECO:0000256" key="4">
    <source>
        <dbReference type="ARBA" id="ARBA00023163"/>
    </source>
</evidence>
<evidence type="ECO:0000256" key="2">
    <source>
        <dbReference type="ARBA" id="ARBA00023015"/>
    </source>
</evidence>
<accession>A0A348WNH0</accession>
<dbReference type="InterPro" id="IPR000847">
    <property type="entry name" value="LysR_HTH_N"/>
</dbReference>
<dbReference type="Pfam" id="PF03466">
    <property type="entry name" value="LysR_substrate"/>
    <property type="match status" value="1"/>
</dbReference>
<dbReference type="GO" id="GO:0000976">
    <property type="term" value="F:transcription cis-regulatory region binding"/>
    <property type="evidence" value="ECO:0007669"/>
    <property type="project" value="TreeGrafter"/>
</dbReference>
<comment type="similarity">
    <text evidence="1">Belongs to the LysR transcriptional regulatory family.</text>
</comment>
<dbReference type="PANTHER" id="PTHR30126">
    <property type="entry name" value="HTH-TYPE TRANSCRIPTIONAL REGULATOR"/>
    <property type="match status" value="1"/>
</dbReference>
<dbReference type="Pfam" id="PF00126">
    <property type="entry name" value="HTH_1"/>
    <property type="match status" value="1"/>
</dbReference>
<keyword evidence="2" id="KW-0805">Transcription regulation</keyword>
<dbReference type="SUPFAM" id="SSF53850">
    <property type="entry name" value="Periplasmic binding protein-like II"/>
    <property type="match status" value="1"/>
</dbReference>
<comment type="caution">
    <text evidence="6">The sequence shown here is derived from an EMBL/GenBank/DDBJ whole genome shotgun (WGS) entry which is preliminary data.</text>
</comment>
<evidence type="ECO:0000256" key="1">
    <source>
        <dbReference type="ARBA" id="ARBA00009437"/>
    </source>
</evidence>
<dbReference type="GO" id="GO:0003700">
    <property type="term" value="F:DNA-binding transcription factor activity"/>
    <property type="evidence" value="ECO:0007669"/>
    <property type="project" value="InterPro"/>
</dbReference>
<dbReference type="PANTHER" id="PTHR30126:SF40">
    <property type="entry name" value="HTH-TYPE TRANSCRIPTIONAL REGULATOR GLTR"/>
    <property type="match status" value="1"/>
</dbReference>
<dbReference type="EMBL" id="DMUP01000107">
    <property type="protein sequence ID" value="HAR56082.1"/>
    <property type="molecule type" value="Genomic_DNA"/>
</dbReference>
<dbReference type="Proteomes" id="UP000262878">
    <property type="component" value="Unassembled WGS sequence"/>
</dbReference>
<dbReference type="Gene3D" id="1.10.10.10">
    <property type="entry name" value="Winged helix-like DNA-binding domain superfamily/Winged helix DNA-binding domain"/>
    <property type="match status" value="1"/>
</dbReference>
<evidence type="ECO:0000313" key="7">
    <source>
        <dbReference type="Proteomes" id="UP000262878"/>
    </source>
</evidence>
<keyword evidence="3" id="KW-0238">DNA-binding</keyword>
<evidence type="ECO:0000256" key="3">
    <source>
        <dbReference type="ARBA" id="ARBA00023125"/>
    </source>
</evidence>
<dbReference type="InterPro" id="IPR005119">
    <property type="entry name" value="LysR_subst-bd"/>
</dbReference>
<keyword evidence="4" id="KW-0804">Transcription</keyword>
<proteinExistence type="inferred from homology"/>
<dbReference type="AlphaFoldDB" id="A0A348WNH0"/>
<gene>
    <name evidence="6" type="ORF">DCR58_04765</name>
</gene>
<protein>
    <submittedName>
        <fullName evidence="6">LysR family transcriptional regulator</fullName>
    </submittedName>
</protein>
<dbReference type="InterPro" id="IPR036390">
    <property type="entry name" value="WH_DNA-bd_sf"/>
</dbReference>
<reference evidence="6 7" key="1">
    <citation type="journal article" date="2018" name="Nat. Biotechnol.">
        <title>A standardized bacterial taxonomy based on genome phylogeny substantially revises the tree of life.</title>
        <authorList>
            <person name="Parks D.H."/>
            <person name="Chuvochina M."/>
            <person name="Waite D.W."/>
            <person name="Rinke C."/>
            <person name="Skarshewski A."/>
            <person name="Chaumeil P.A."/>
            <person name="Hugenholtz P."/>
        </authorList>
    </citation>
    <scope>NUCLEOTIDE SEQUENCE [LARGE SCALE GENOMIC DNA]</scope>
    <source>
        <strain evidence="6">UBA9360</strain>
    </source>
</reference>
<evidence type="ECO:0000313" key="6">
    <source>
        <dbReference type="EMBL" id="HAR56082.1"/>
    </source>
</evidence>
<feature type="domain" description="HTH lysR-type" evidence="5">
    <location>
        <begin position="1"/>
        <end position="58"/>
    </location>
</feature>
<dbReference type="FunFam" id="1.10.10.10:FF:000001">
    <property type="entry name" value="LysR family transcriptional regulator"/>
    <property type="match status" value="1"/>
</dbReference>
<name>A0A348WNH0_9GAMM</name>
<organism evidence="6 7">
    <name type="scientific">Idiomarina baltica</name>
    <dbReference type="NCBI Taxonomy" id="190892"/>
    <lineage>
        <taxon>Bacteria</taxon>
        <taxon>Pseudomonadati</taxon>
        <taxon>Pseudomonadota</taxon>
        <taxon>Gammaproteobacteria</taxon>
        <taxon>Alteromonadales</taxon>
        <taxon>Idiomarinaceae</taxon>
        <taxon>Idiomarina</taxon>
    </lineage>
</organism>
<dbReference type="InterPro" id="IPR036388">
    <property type="entry name" value="WH-like_DNA-bd_sf"/>
</dbReference>
<dbReference type="RefSeq" id="WP_006956261.1">
    <property type="nucleotide sequence ID" value="NZ_DBGH01000080.1"/>
</dbReference>
<dbReference type="Gene3D" id="3.40.190.290">
    <property type="match status" value="1"/>
</dbReference>
<dbReference type="PROSITE" id="PS50931">
    <property type="entry name" value="HTH_LYSR"/>
    <property type="match status" value="1"/>
</dbReference>
<evidence type="ECO:0000259" key="5">
    <source>
        <dbReference type="PROSITE" id="PS50931"/>
    </source>
</evidence>
<dbReference type="STRING" id="314276.OS145_03993"/>
<dbReference type="SUPFAM" id="SSF46785">
    <property type="entry name" value="Winged helix' DNA-binding domain"/>
    <property type="match status" value="1"/>
</dbReference>
<sequence>MNIESLKIFCCVADELSITRAAERLGRAPSNVTTRIQQLESEVATDLFVRINKRLSLSHAGEQFLEYAKRLIALEEEAKQVVLGEQSGGSVRMGSMESTAASRLPQLLADFTKRFSQVHVSLKTAPSSRLIDEVQKGLIDCAFVALHAEQIAHDELDDRTLNSLPVWQEDLVLLLPPNEAGVKDITQLETRTLAAFASGCTYRKIAETVLDIDASSEWCVQELNSYHAMIACVAAGHCVTLLPRSVLELSPAAKTLASLNCQTIDTYLVWRQGHLTPALSRLIDVVKDTL</sequence>